<comment type="similarity">
    <text evidence="5 12">In the C-terminal section; belongs to the HTP reductase family.</text>
</comment>
<feature type="domain" description="CMP/dCMP-type deaminase" evidence="13">
    <location>
        <begin position="1"/>
        <end position="117"/>
    </location>
</feature>
<dbReference type="Gene3D" id="3.40.140.10">
    <property type="entry name" value="Cytidine Deaminase, domain 2"/>
    <property type="match status" value="1"/>
</dbReference>
<sequence length="354" mass="37982">MARALELAARGLYTTMPNPRVGCVIVREGKIVGEGWHERAGEAHAEVHALRQAGALANGATAYVTLEPCSHFGRTPPCAQALINSGVRHVVCAMQDPNPLVAGRGLQGLREAGIETRCGLFENQARQLNEGFVARMERGRPWLRIKSAASLDGRTALANGVSQWITSPEARLDGQHWRARSCAILTGIGTVLADAPRLTVRDIELVRQPLRIIVDSQLRCPPDAAVLADGRALIVTCRADVTRHDDFTSQGVEVLHLPGTDNQVDLSALLRELGRRGINEVLTEAGAQLNGALITAGLADALLLYLAPSLLGSSSRGMFDLPALATLTEAPRLTINSLEPIGPDLRIQGQFKHN</sequence>
<dbReference type="Proteomes" id="UP000778523">
    <property type="component" value="Unassembled WGS sequence"/>
</dbReference>
<dbReference type="NCBIfam" id="TIGR00326">
    <property type="entry name" value="eubact_ribD"/>
    <property type="match status" value="1"/>
</dbReference>
<dbReference type="PROSITE" id="PS00903">
    <property type="entry name" value="CYT_DCMP_DEAMINASES_1"/>
    <property type="match status" value="1"/>
</dbReference>
<accession>A0ABX2IJ43</accession>
<dbReference type="CDD" id="cd01284">
    <property type="entry name" value="Riboflavin_deaminase-reductase"/>
    <property type="match status" value="1"/>
</dbReference>
<comment type="cofactor">
    <cofactor evidence="12">
        <name>Zn(2+)</name>
        <dbReference type="ChEBI" id="CHEBI:29105"/>
    </cofactor>
    <text evidence="12">Binds 1 zinc ion.</text>
</comment>
<evidence type="ECO:0000256" key="9">
    <source>
        <dbReference type="ARBA" id="ARBA00022857"/>
    </source>
</evidence>
<evidence type="ECO:0000313" key="14">
    <source>
        <dbReference type="EMBL" id="NSL55017.1"/>
    </source>
</evidence>
<evidence type="ECO:0000256" key="2">
    <source>
        <dbReference type="ARBA" id="ARBA00004882"/>
    </source>
</evidence>
<evidence type="ECO:0000256" key="12">
    <source>
        <dbReference type="PIRNR" id="PIRNR006769"/>
    </source>
</evidence>
<dbReference type="EMBL" id="JABCSC020000002">
    <property type="protein sequence ID" value="NSL55017.1"/>
    <property type="molecule type" value="Genomic_DNA"/>
</dbReference>
<comment type="pathway">
    <text evidence="2 12">Cofactor biosynthesis; riboflavin biosynthesis; 5-amino-6-(D-ribitylamino)uracil from GTP: step 2/4.</text>
</comment>
<comment type="pathway">
    <text evidence="3 12">Cofactor biosynthesis; riboflavin biosynthesis; 5-amino-6-(D-ribitylamino)uracil from GTP: step 3/4.</text>
</comment>
<dbReference type="PANTHER" id="PTHR38011">
    <property type="entry name" value="DIHYDROFOLATE REDUCTASE FAMILY PROTEIN (AFU_ORTHOLOGUE AFUA_8G06820)"/>
    <property type="match status" value="1"/>
</dbReference>
<comment type="function">
    <text evidence="1 12">Converts 2,5-diamino-6-(ribosylamino)-4(3h)-pyrimidinone 5'-phosphate into 5-amino-6-(ribosylamino)-2,4(1h,3h)-pyrimidinedione 5'-phosphate.</text>
</comment>
<dbReference type="InterPro" id="IPR011549">
    <property type="entry name" value="RibD_C"/>
</dbReference>
<comment type="catalytic activity">
    <reaction evidence="12">
        <text>2,5-diamino-6-hydroxy-4-(5-phosphoribosylamino)-pyrimidine + H2O + H(+) = 5-amino-6-(5-phospho-D-ribosylamino)uracil + NH4(+)</text>
        <dbReference type="Rhea" id="RHEA:21868"/>
        <dbReference type="ChEBI" id="CHEBI:15377"/>
        <dbReference type="ChEBI" id="CHEBI:15378"/>
        <dbReference type="ChEBI" id="CHEBI:28938"/>
        <dbReference type="ChEBI" id="CHEBI:58453"/>
        <dbReference type="ChEBI" id="CHEBI:58614"/>
        <dbReference type="EC" id="3.5.4.26"/>
    </reaction>
</comment>
<reference evidence="14 15" key="1">
    <citation type="submission" date="2020-06" db="EMBL/GenBank/DDBJ databases">
        <title>Draft genome of Uliginosibacterium sp. IMCC34675.</title>
        <authorList>
            <person name="Song J."/>
        </authorList>
    </citation>
    <scope>NUCLEOTIDE SEQUENCE [LARGE SCALE GENOMIC DNA]</scope>
    <source>
        <strain evidence="14 15">IMCC34675</strain>
    </source>
</reference>
<keyword evidence="11" id="KW-0511">Multifunctional enzyme</keyword>
<dbReference type="PANTHER" id="PTHR38011:SF7">
    <property type="entry name" value="2,5-DIAMINO-6-RIBOSYLAMINO-4(3H)-PYRIMIDINONE 5'-PHOSPHATE REDUCTASE"/>
    <property type="match status" value="1"/>
</dbReference>
<dbReference type="NCBIfam" id="TIGR00227">
    <property type="entry name" value="ribD_Cterm"/>
    <property type="match status" value="1"/>
</dbReference>
<evidence type="ECO:0000259" key="13">
    <source>
        <dbReference type="PROSITE" id="PS51747"/>
    </source>
</evidence>
<dbReference type="PROSITE" id="PS51747">
    <property type="entry name" value="CYT_DCMP_DEAMINASES_2"/>
    <property type="match status" value="1"/>
</dbReference>
<evidence type="ECO:0000256" key="1">
    <source>
        <dbReference type="ARBA" id="ARBA00002151"/>
    </source>
</evidence>
<dbReference type="InterPro" id="IPR002125">
    <property type="entry name" value="CMP_dCMP_dom"/>
</dbReference>
<dbReference type="PIRSF" id="PIRSF006769">
    <property type="entry name" value="RibD"/>
    <property type="match status" value="1"/>
</dbReference>
<keyword evidence="6 12" id="KW-0686">Riboflavin biosynthesis</keyword>
<dbReference type="InterPro" id="IPR002734">
    <property type="entry name" value="RibDG_C"/>
</dbReference>
<keyword evidence="10 12" id="KW-0560">Oxidoreductase</keyword>
<dbReference type="InterPro" id="IPR004794">
    <property type="entry name" value="Eubact_RibD"/>
</dbReference>
<gene>
    <name evidence="14" type="primary">ribD</name>
    <name evidence="14" type="ORF">HJ583_008270</name>
</gene>
<evidence type="ECO:0000256" key="6">
    <source>
        <dbReference type="ARBA" id="ARBA00022619"/>
    </source>
</evidence>
<protein>
    <recommendedName>
        <fullName evidence="12">Riboflavin biosynthesis protein RibD</fullName>
    </recommendedName>
    <domain>
        <recommendedName>
            <fullName evidence="12">Diaminohydroxyphosphoribosylaminopyrimidine deaminase</fullName>
            <shortName evidence="12">DRAP deaminase</shortName>
            <ecNumber evidence="12">3.5.4.26</ecNumber>
        </recommendedName>
        <alternativeName>
            <fullName evidence="12">Riboflavin-specific deaminase</fullName>
        </alternativeName>
    </domain>
    <domain>
        <recommendedName>
            <fullName evidence="12">5-amino-6-(5-phosphoribosylamino)uracil reductase</fullName>
            <ecNumber evidence="12">1.1.1.193</ecNumber>
        </recommendedName>
        <alternativeName>
            <fullName evidence="12">HTP reductase</fullName>
        </alternativeName>
    </domain>
</protein>
<keyword evidence="8 12" id="KW-0862">Zinc</keyword>
<dbReference type="Pfam" id="PF00383">
    <property type="entry name" value="dCMP_cyt_deam_1"/>
    <property type="match status" value="1"/>
</dbReference>
<keyword evidence="9 12" id="KW-0521">NADP</keyword>
<proteinExistence type="inferred from homology"/>
<dbReference type="SUPFAM" id="SSF53597">
    <property type="entry name" value="Dihydrofolate reductase-like"/>
    <property type="match status" value="1"/>
</dbReference>
<evidence type="ECO:0000313" key="15">
    <source>
        <dbReference type="Proteomes" id="UP000778523"/>
    </source>
</evidence>
<dbReference type="InterPro" id="IPR024072">
    <property type="entry name" value="DHFR-like_dom_sf"/>
</dbReference>
<organism evidence="14 15">
    <name type="scientific">Uliginosibacterium aquaticum</name>
    <dbReference type="NCBI Taxonomy" id="2731212"/>
    <lineage>
        <taxon>Bacteria</taxon>
        <taxon>Pseudomonadati</taxon>
        <taxon>Pseudomonadota</taxon>
        <taxon>Betaproteobacteria</taxon>
        <taxon>Rhodocyclales</taxon>
        <taxon>Zoogloeaceae</taxon>
        <taxon>Uliginosibacterium</taxon>
    </lineage>
</organism>
<evidence type="ECO:0000256" key="3">
    <source>
        <dbReference type="ARBA" id="ARBA00004910"/>
    </source>
</evidence>
<evidence type="ECO:0000256" key="10">
    <source>
        <dbReference type="ARBA" id="ARBA00023002"/>
    </source>
</evidence>
<dbReference type="GO" id="GO:0008835">
    <property type="term" value="F:diaminohydroxyphosphoribosylaminopyrimidine deaminase activity"/>
    <property type="evidence" value="ECO:0007669"/>
    <property type="project" value="UniProtKB-EC"/>
</dbReference>
<dbReference type="Pfam" id="PF01872">
    <property type="entry name" value="RibD_C"/>
    <property type="match status" value="1"/>
</dbReference>
<dbReference type="EC" id="1.1.1.193" evidence="12"/>
<evidence type="ECO:0000256" key="4">
    <source>
        <dbReference type="ARBA" id="ARBA00005259"/>
    </source>
</evidence>
<keyword evidence="12 14" id="KW-0378">Hydrolase</keyword>
<comment type="caution">
    <text evidence="14">The sequence shown here is derived from an EMBL/GenBank/DDBJ whole genome shotgun (WGS) entry which is preliminary data.</text>
</comment>
<comment type="catalytic activity">
    <reaction evidence="12">
        <text>5-amino-6-(5-phospho-D-ribitylamino)uracil + NADP(+) = 5-amino-6-(5-phospho-D-ribosylamino)uracil + NADPH + H(+)</text>
        <dbReference type="Rhea" id="RHEA:17845"/>
        <dbReference type="ChEBI" id="CHEBI:15378"/>
        <dbReference type="ChEBI" id="CHEBI:57783"/>
        <dbReference type="ChEBI" id="CHEBI:58349"/>
        <dbReference type="ChEBI" id="CHEBI:58421"/>
        <dbReference type="ChEBI" id="CHEBI:58453"/>
        <dbReference type="EC" id="1.1.1.193"/>
    </reaction>
</comment>
<dbReference type="Gene3D" id="3.40.430.10">
    <property type="entry name" value="Dihydrofolate Reductase, subunit A"/>
    <property type="match status" value="1"/>
</dbReference>
<evidence type="ECO:0000256" key="8">
    <source>
        <dbReference type="ARBA" id="ARBA00022833"/>
    </source>
</evidence>
<dbReference type="InterPro" id="IPR016192">
    <property type="entry name" value="APOBEC/CMP_deaminase_Zn-bd"/>
</dbReference>
<evidence type="ECO:0000256" key="5">
    <source>
        <dbReference type="ARBA" id="ARBA00007417"/>
    </source>
</evidence>
<keyword evidence="15" id="KW-1185">Reference proteome</keyword>
<evidence type="ECO:0000256" key="7">
    <source>
        <dbReference type="ARBA" id="ARBA00022723"/>
    </source>
</evidence>
<dbReference type="GO" id="GO:0008703">
    <property type="term" value="F:5-amino-6-(5-phosphoribosylamino)uracil reductase activity"/>
    <property type="evidence" value="ECO:0007669"/>
    <property type="project" value="UniProtKB-EC"/>
</dbReference>
<evidence type="ECO:0000256" key="11">
    <source>
        <dbReference type="ARBA" id="ARBA00023268"/>
    </source>
</evidence>
<name>A0ABX2IJ43_9RHOO</name>
<comment type="similarity">
    <text evidence="4 12">In the N-terminal section; belongs to the cytidine and deoxycytidylate deaminase family.</text>
</comment>
<dbReference type="InterPro" id="IPR050765">
    <property type="entry name" value="Riboflavin_Biosynth_HTPR"/>
</dbReference>
<dbReference type="SUPFAM" id="SSF53927">
    <property type="entry name" value="Cytidine deaminase-like"/>
    <property type="match status" value="1"/>
</dbReference>
<dbReference type="EC" id="3.5.4.26" evidence="12"/>
<dbReference type="InterPro" id="IPR016193">
    <property type="entry name" value="Cytidine_deaminase-like"/>
</dbReference>
<keyword evidence="7 12" id="KW-0479">Metal-binding</keyword>